<keyword evidence="1" id="KW-0678">Repressor</keyword>
<keyword evidence="4" id="KW-0804">Transcription</keyword>
<keyword evidence="8" id="KW-1185">Reference proteome</keyword>
<evidence type="ECO:0000256" key="2">
    <source>
        <dbReference type="ARBA" id="ARBA00023015"/>
    </source>
</evidence>
<dbReference type="SUPFAM" id="SSF46689">
    <property type="entry name" value="Homeodomain-like"/>
    <property type="match status" value="1"/>
</dbReference>
<dbReference type="InterPro" id="IPR039538">
    <property type="entry name" value="BetI_C"/>
</dbReference>
<evidence type="ECO:0000256" key="1">
    <source>
        <dbReference type="ARBA" id="ARBA00022491"/>
    </source>
</evidence>
<comment type="caution">
    <text evidence="7">The sequence shown here is derived from an EMBL/GenBank/DDBJ whole genome shotgun (WGS) entry which is preliminary data.</text>
</comment>
<dbReference type="InterPro" id="IPR001647">
    <property type="entry name" value="HTH_TetR"/>
</dbReference>
<protein>
    <submittedName>
        <fullName evidence="7">TetR family transcriptional regulator</fullName>
    </submittedName>
</protein>
<dbReference type="Gene3D" id="1.10.357.10">
    <property type="entry name" value="Tetracycline Repressor, domain 2"/>
    <property type="match status" value="1"/>
</dbReference>
<dbReference type="PANTHER" id="PTHR47506">
    <property type="entry name" value="TRANSCRIPTIONAL REGULATORY PROTEIN"/>
    <property type="match status" value="1"/>
</dbReference>
<dbReference type="PRINTS" id="PR00455">
    <property type="entry name" value="HTHTETR"/>
</dbReference>
<dbReference type="Pfam" id="PF00440">
    <property type="entry name" value="TetR_N"/>
    <property type="match status" value="1"/>
</dbReference>
<proteinExistence type="predicted"/>
<dbReference type="RefSeq" id="WP_121890340.1">
    <property type="nucleotide sequence ID" value="NZ_PENI01000009.1"/>
</dbReference>
<gene>
    <name evidence="7" type="ORF">CTZ28_17185</name>
</gene>
<keyword evidence="2" id="KW-0805">Transcription regulation</keyword>
<evidence type="ECO:0000313" key="7">
    <source>
        <dbReference type="EMBL" id="RMB84903.1"/>
    </source>
</evidence>
<dbReference type="PANTHER" id="PTHR47506:SF6">
    <property type="entry name" value="HTH-TYPE TRANSCRIPTIONAL REPRESSOR NEMR"/>
    <property type="match status" value="1"/>
</dbReference>
<evidence type="ECO:0000313" key="8">
    <source>
        <dbReference type="Proteomes" id="UP000270471"/>
    </source>
</evidence>
<dbReference type="SUPFAM" id="SSF48498">
    <property type="entry name" value="Tetracyclin repressor-like, C-terminal domain"/>
    <property type="match status" value="1"/>
</dbReference>
<dbReference type="GO" id="GO:0003677">
    <property type="term" value="F:DNA binding"/>
    <property type="evidence" value="ECO:0007669"/>
    <property type="project" value="UniProtKB-UniRule"/>
</dbReference>
<evidence type="ECO:0000256" key="4">
    <source>
        <dbReference type="ARBA" id="ARBA00023163"/>
    </source>
</evidence>
<feature type="domain" description="HTH tetR-type" evidence="6">
    <location>
        <begin position="14"/>
        <end position="74"/>
    </location>
</feature>
<accession>A0A3M0IDM7</accession>
<feature type="DNA-binding region" description="H-T-H motif" evidence="5">
    <location>
        <begin position="37"/>
        <end position="56"/>
    </location>
</feature>
<dbReference type="InterPro" id="IPR009057">
    <property type="entry name" value="Homeodomain-like_sf"/>
</dbReference>
<evidence type="ECO:0000256" key="3">
    <source>
        <dbReference type="ARBA" id="ARBA00023125"/>
    </source>
</evidence>
<keyword evidence="3 5" id="KW-0238">DNA-binding</keyword>
<reference evidence="7 8" key="1">
    <citation type="submission" date="2017-11" db="EMBL/GenBank/DDBJ databases">
        <title>Draft genome of actinobacteria isolated from guarana (Paullinia cupana (Mart.) Ducke.</title>
        <authorList>
            <person name="Siqueira K.A."/>
            <person name="Liotti R.G."/>
            <person name="Mendes T.A.O."/>
            <person name="Soares M.A."/>
        </authorList>
    </citation>
    <scope>NUCLEOTIDE SEQUENCE [LARGE SCALE GENOMIC DNA]</scope>
    <source>
        <strain evidence="7 8">193</strain>
    </source>
</reference>
<dbReference type="InterPro" id="IPR036271">
    <property type="entry name" value="Tet_transcr_reg_TetR-rel_C_sf"/>
</dbReference>
<dbReference type="EMBL" id="PENI01000009">
    <property type="protein sequence ID" value="RMB84903.1"/>
    <property type="molecule type" value="Genomic_DNA"/>
</dbReference>
<dbReference type="PROSITE" id="PS50977">
    <property type="entry name" value="HTH_TETR_2"/>
    <property type="match status" value="1"/>
</dbReference>
<organism evidence="7 8">
    <name type="scientific">Streptomyces shenzhenensis</name>
    <dbReference type="NCBI Taxonomy" id="943815"/>
    <lineage>
        <taxon>Bacteria</taxon>
        <taxon>Bacillati</taxon>
        <taxon>Actinomycetota</taxon>
        <taxon>Actinomycetes</taxon>
        <taxon>Kitasatosporales</taxon>
        <taxon>Streptomycetaceae</taxon>
        <taxon>Streptomyces</taxon>
    </lineage>
</organism>
<dbReference type="AlphaFoldDB" id="A0A3M0IDM7"/>
<sequence>MVTRRPRGAYKVGLARRTRIVEAAAQRFAAEGYHQVSMAQIAQDAGISDSGLLHHFPSKHHLLLAVVEFRMQSGDDRWAAIPIDIGGVETLREMVDATAWHVSQPGLIELFVITASEASEPSSPAHELYSRQYEAVVEEIAQRFRSGVAAGELVPDLDCAATARECIAVSDGLQLQWVLTRGRLDLVGGVRRHADRLARTITVDGRGLDS</sequence>
<name>A0A3M0IDM7_9ACTN</name>
<evidence type="ECO:0000259" key="6">
    <source>
        <dbReference type="PROSITE" id="PS50977"/>
    </source>
</evidence>
<dbReference type="Pfam" id="PF13977">
    <property type="entry name" value="TetR_C_6"/>
    <property type="match status" value="1"/>
</dbReference>
<dbReference type="Proteomes" id="UP000270471">
    <property type="component" value="Unassembled WGS sequence"/>
</dbReference>
<dbReference type="OrthoDB" id="7505659at2"/>
<evidence type="ECO:0000256" key="5">
    <source>
        <dbReference type="PROSITE-ProRule" id="PRU00335"/>
    </source>
</evidence>